<dbReference type="GO" id="GO:0003677">
    <property type="term" value="F:DNA binding"/>
    <property type="evidence" value="ECO:0007669"/>
    <property type="project" value="UniProtKB-KW"/>
</dbReference>
<dbReference type="Proteomes" id="UP000037088">
    <property type="component" value="Unassembled WGS sequence"/>
</dbReference>
<dbReference type="InterPro" id="IPR036388">
    <property type="entry name" value="WH-like_DNA-bd_sf"/>
</dbReference>
<evidence type="ECO:0000256" key="2">
    <source>
        <dbReference type="ARBA" id="ARBA00023125"/>
    </source>
</evidence>
<evidence type="ECO:0000313" key="8">
    <source>
        <dbReference type="Proteomes" id="UP000037088"/>
    </source>
</evidence>
<dbReference type="SUPFAM" id="SSF46894">
    <property type="entry name" value="C-terminal effector domain of the bipartite response regulators"/>
    <property type="match status" value="1"/>
</dbReference>
<dbReference type="Pfam" id="PF00196">
    <property type="entry name" value="GerE"/>
    <property type="match status" value="1"/>
</dbReference>
<dbReference type="RefSeq" id="WP_052900873.1">
    <property type="nucleotide sequence ID" value="NZ_JRXE01000024.1"/>
</dbReference>
<dbReference type="PANTHER" id="PTHR44688:SF16">
    <property type="entry name" value="DNA-BINDING TRANSCRIPTIONAL ACTIVATOR DEVR_DOSR"/>
    <property type="match status" value="1"/>
</dbReference>
<dbReference type="AlphaFoldDB" id="A0A0L7SZC2"/>
<sequence>MPDGFFNNENINHIIKEHLEDKIKPYGRIKYAYAIINKENPVNMMVITNYSEWADLYLKNSYQLVDPVIIKCLSSVDGFLWDEDIMLRAQFKLPMLYRMGENYDIKNGCTFTLHDYKNNLALLSIVMGEHCDEATKTAIINERDRLQSLLISTHKKTLSLYQDESDAALPDKRKLGPLTLRESEVIYLASQGKTYAEIACSLNIKVTTIKFLMGNIVKKLGAINAKHAIILGIELKLHPPALSDNSLVQKN</sequence>
<dbReference type="EMBL" id="JRXE01000024">
    <property type="protein sequence ID" value="KOC88462.1"/>
    <property type="molecule type" value="Genomic_DNA"/>
</dbReference>
<dbReference type="PATRIC" id="fig|1560201.3.peg.3461"/>
<dbReference type="PROSITE" id="PS50043">
    <property type="entry name" value="HTH_LUXR_2"/>
    <property type="match status" value="1"/>
</dbReference>
<evidence type="ECO:0000313" key="6">
    <source>
        <dbReference type="EMBL" id="KOC91689.1"/>
    </source>
</evidence>
<dbReference type="InterPro" id="IPR036693">
    <property type="entry name" value="TF_LuxR_autoind-bd_dom_sf"/>
</dbReference>
<accession>A0A0L7SZC2</accession>
<evidence type="ECO:0000256" key="3">
    <source>
        <dbReference type="ARBA" id="ARBA00023163"/>
    </source>
</evidence>
<organism evidence="5 8">
    <name type="scientific">Winslowiella iniecta</name>
    <dbReference type="NCBI Taxonomy" id="1560201"/>
    <lineage>
        <taxon>Bacteria</taxon>
        <taxon>Pseudomonadati</taxon>
        <taxon>Pseudomonadota</taxon>
        <taxon>Gammaproteobacteria</taxon>
        <taxon>Enterobacterales</taxon>
        <taxon>Erwiniaceae</taxon>
        <taxon>Winslowiella</taxon>
    </lineage>
</organism>
<keyword evidence="3" id="KW-0804">Transcription</keyword>
<name>A0A0L7SZC2_9GAMM</name>
<feature type="domain" description="HTH luxR-type" evidence="4">
    <location>
        <begin position="171"/>
        <end position="236"/>
    </location>
</feature>
<keyword evidence="1" id="KW-0805">Transcription regulation</keyword>
<dbReference type="CDD" id="cd06170">
    <property type="entry name" value="LuxR_C_like"/>
    <property type="match status" value="1"/>
</dbReference>
<dbReference type="OrthoDB" id="9774661at2"/>
<evidence type="ECO:0000259" key="4">
    <source>
        <dbReference type="PROSITE" id="PS50043"/>
    </source>
</evidence>
<gene>
    <name evidence="5" type="ORF">NG42_16340</name>
    <name evidence="6" type="ORF">NG43_15190</name>
</gene>
<dbReference type="Proteomes" id="UP000036851">
    <property type="component" value="Unassembled WGS sequence"/>
</dbReference>
<keyword evidence="8" id="KW-1185">Reference proteome</keyword>
<dbReference type="InterPro" id="IPR005143">
    <property type="entry name" value="TF_LuxR_autoind-bd_dom"/>
</dbReference>
<dbReference type="GO" id="GO:0006355">
    <property type="term" value="P:regulation of DNA-templated transcription"/>
    <property type="evidence" value="ECO:0007669"/>
    <property type="project" value="InterPro"/>
</dbReference>
<dbReference type="Pfam" id="PF03472">
    <property type="entry name" value="Autoind_bind"/>
    <property type="match status" value="1"/>
</dbReference>
<evidence type="ECO:0000313" key="7">
    <source>
        <dbReference type="Proteomes" id="UP000036851"/>
    </source>
</evidence>
<dbReference type="PANTHER" id="PTHR44688">
    <property type="entry name" value="DNA-BINDING TRANSCRIPTIONAL ACTIVATOR DEVR_DOSR"/>
    <property type="match status" value="1"/>
</dbReference>
<keyword evidence="2" id="KW-0238">DNA-binding</keyword>
<dbReference type="InterPro" id="IPR000792">
    <property type="entry name" value="Tscrpt_reg_LuxR_C"/>
</dbReference>
<dbReference type="PROSITE" id="PS00622">
    <property type="entry name" value="HTH_LUXR_1"/>
    <property type="match status" value="1"/>
</dbReference>
<dbReference type="InterPro" id="IPR016032">
    <property type="entry name" value="Sig_transdc_resp-reg_C-effctor"/>
</dbReference>
<reference evidence="7 8" key="1">
    <citation type="journal article" date="2015" name="Int. J. Syst. Evol. Microbiol.">
        <title>Erwinia iniecta sp. nov., isolated from Russian wheat aphids (Diuraphis noxia).</title>
        <authorList>
            <person name="Campillo T."/>
            <person name="Luna E."/>
            <person name="Portier P."/>
            <person name="Fischer-Le Saux M."/>
            <person name="Lapitan N."/>
            <person name="Tisserat N.A."/>
            <person name="Leach J.E."/>
        </authorList>
    </citation>
    <scope>NUCLEOTIDE SEQUENCE [LARGE SCALE GENOMIC DNA]</scope>
    <source>
        <strain evidence="5 8">B120</strain>
        <strain evidence="6 7">B149</strain>
    </source>
</reference>
<dbReference type="SMART" id="SM00421">
    <property type="entry name" value="HTH_LUXR"/>
    <property type="match status" value="1"/>
</dbReference>
<dbReference type="EMBL" id="JRXF01000024">
    <property type="protein sequence ID" value="KOC91689.1"/>
    <property type="molecule type" value="Genomic_DNA"/>
</dbReference>
<dbReference type="PRINTS" id="PR00038">
    <property type="entry name" value="HTHLUXR"/>
</dbReference>
<dbReference type="Gene3D" id="1.10.10.10">
    <property type="entry name" value="Winged helix-like DNA-binding domain superfamily/Winged helix DNA-binding domain"/>
    <property type="match status" value="1"/>
</dbReference>
<dbReference type="Gene3D" id="3.30.450.80">
    <property type="entry name" value="Transcription factor LuxR-like, autoinducer-binding domain"/>
    <property type="match status" value="1"/>
</dbReference>
<comment type="caution">
    <text evidence="5">The sequence shown here is derived from an EMBL/GenBank/DDBJ whole genome shotgun (WGS) entry which is preliminary data.</text>
</comment>
<evidence type="ECO:0000256" key="1">
    <source>
        <dbReference type="ARBA" id="ARBA00023015"/>
    </source>
</evidence>
<proteinExistence type="predicted"/>
<evidence type="ECO:0000313" key="5">
    <source>
        <dbReference type="EMBL" id="KOC88462.1"/>
    </source>
</evidence>
<dbReference type="SUPFAM" id="SSF75516">
    <property type="entry name" value="Pheromone-binding domain of LuxR-like quorum-sensing transcription factors"/>
    <property type="match status" value="1"/>
</dbReference>
<dbReference type="STRING" id="1560201.NG42_16340"/>
<protein>
    <recommendedName>
        <fullName evidence="4">HTH luxR-type domain-containing protein</fullName>
    </recommendedName>
</protein>